<dbReference type="EMBL" id="ML208288">
    <property type="protein sequence ID" value="TFK72152.1"/>
    <property type="molecule type" value="Genomic_DNA"/>
</dbReference>
<protein>
    <submittedName>
        <fullName evidence="1">Uncharacterized protein</fullName>
    </submittedName>
</protein>
<sequence>MSHFNGDQQRPAMRRKSSAQNLLSSFKSNNAATAVPAPINTSTISSATGLAYANGAATPTATTPFAKDWDAQSLHSDTVSQAGLPGVTSPSLGQGTSVEYLRDLVQKRIITLTYLRNVHEGRSHWFHTILISRVELEERFNNSEMKKRTYRFAILGMSLSTLLDINQPNDLLRGLLNVMSEFDQAKEDGDKPKIRQSKRLFRPKTAKRQVGGFGDYLDSDSYLVMPHMPYPLDYHQTLLSLLDVLSEVYNKISKILGPSPLHHSTQHMMGPLGLLSPHPGVSYLFSDGSIPGQNQLPNPPPYNTGESDPGSLWGIANAGLGSAPSATAGGGFIYPGTTPLPPTAWASQLADMVLKIDGKFKKMIGMLLKDLDEFARKCIADEISALGPMLRNLDMPGDSLGFSNRPVYEVDGM</sequence>
<keyword evidence="2" id="KW-1185">Reference proteome</keyword>
<name>A0ACD3B2M2_9AGAR</name>
<evidence type="ECO:0000313" key="2">
    <source>
        <dbReference type="Proteomes" id="UP000308600"/>
    </source>
</evidence>
<evidence type="ECO:0000313" key="1">
    <source>
        <dbReference type="EMBL" id="TFK72152.1"/>
    </source>
</evidence>
<gene>
    <name evidence="1" type="ORF">BDN72DRAFT_887303</name>
</gene>
<proteinExistence type="predicted"/>
<organism evidence="1 2">
    <name type="scientific">Pluteus cervinus</name>
    <dbReference type="NCBI Taxonomy" id="181527"/>
    <lineage>
        <taxon>Eukaryota</taxon>
        <taxon>Fungi</taxon>
        <taxon>Dikarya</taxon>
        <taxon>Basidiomycota</taxon>
        <taxon>Agaricomycotina</taxon>
        <taxon>Agaricomycetes</taxon>
        <taxon>Agaricomycetidae</taxon>
        <taxon>Agaricales</taxon>
        <taxon>Pluteineae</taxon>
        <taxon>Pluteaceae</taxon>
        <taxon>Pluteus</taxon>
    </lineage>
</organism>
<reference evidence="1 2" key="1">
    <citation type="journal article" date="2019" name="Nat. Ecol. Evol.">
        <title>Megaphylogeny resolves global patterns of mushroom evolution.</title>
        <authorList>
            <person name="Varga T."/>
            <person name="Krizsan K."/>
            <person name="Foldi C."/>
            <person name="Dima B."/>
            <person name="Sanchez-Garcia M."/>
            <person name="Sanchez-Ramirez S."/>
            <person name="Szollosi G.J."/>
            <person name="Szarkandi J.G."/>
            <person name="Papp V."/>
            <person name="Albert L."/>
            <person name="Andreopoulos W."/>
            <person name="Angelini C."/>
            <person name="Antonin V."/>
            <person name="Barry K.W."/>
            <person name="Bougher N.L."/>
            <person name="Buchanan P."/>
            <person name="Buyck B."/>
            <person name="Bense V."/>
            <person name="Catcheside P."/>
            <person name="Chovatia M."/>
            <person name="Cooper J."/>
            <person name="Damon W."/>
            <person name="Desjardin D."/>
            <person name="Finy P."/>
            <person name="Geml J."/>
            <person name="Haridas S."/>
            <person name="Hughes K."/>
            <person name="Justo A."/>
            <person name="Karasinski D."/>
            <person name="Kautmanova I."/>
            <person name="Kiss B."/>
            <person name="Kocsube S."/>
            <person name="Kotiranta H."/>
            <person name="LaButti K.M."/>
            <person name="Lechner B.E."/>
            <person name="Liimatainen K."/>
            <person name="Lipzen A."/>
            <person name="Lukacs Z."/>
            <person name="Mihaltcheva S."/>
            <person name="Morgado L.N."/>
            <person name="Niskanen T."/>
            <person name="Noordeloos M.E."/>
            <person name="Ohm R.A."/>
            <person name="Ortiz-Santana B."/>
            <person name="Ovrebo C."/>
            <person name="Racz N."/>
            <person name="Riley R."/>
            <person name="Savchenko A."/>
            <person name="Shiryaev A."/>
            <person name="Soop K."/>
            <person name="Spirin V."/>
            <person name="Szebenyi C."/>
            <person name="Tomsovsky M."/>
            <person name="Tulloss R.E."/>
            <person name="Uehling J."/>
            <person name="Grigoriev I.V."/>
            <person name="Vagvolgyi C."/>
            <person name="Papp T."/>
            <person name="Martin F.M."/>
            <person name="Miettinen O."/>
            <person name="Hibbett D.S."/>
            <person name="Nagy L.G."/>
        </authorList>
    </citation>
    <scope>NUCLEOTIDE SEQUENCE [LARGE SCALE GENOMIC DNA]</scope>
    <source>
        <strain evidence="1 2">NL-1719</strain>
    </source>
</reference>
<dbReference type="Proteomes" id="UP000308600">
    <property type="component" value="Unassembled WGS sequence"/>
</dbReference>
<accession>A0ACD3B2M2</accession>